<keyword evidence="2" id="KW-0560">Oxidoreductase</keyword>
<organism evidence="5 6">
    <name type="scientific">Apiospora hydei</name>
    <dbReference type="NCBI Taxonomy" id="1337664"/>
    <lineage>
        <taxon>Eukaryota</taxon>
        <taxon>Fungi</taxon>
        <taxon>Dikarya</taxon>
        <taxon>Ascomycota</taxon>
        <taxon>Pezizomycotina</taxon>
        <taxon>Sordariomycetes</taxon>
        <taxon>Xylariomycetidae</taxon>
        <taxon>Amphisphaeriales</taxon>
        <taxon>Apiosporaceae</taxon>
        <taxon>Apiospora</taxon>
    </lineage>
</organism>
<evidence type="ECO:0000313" key="5">
    <source>
        <dbReference type="EMBL" id="KAK8074493.1"/>
    </source>
</evidence>
<dbReference type="PROSITE" id="PS00497">
    <property type="entry name" value="TYROSINASE_1"/>
    <property type="match status" value="1"/>
</dbReference>
<dbReference type="PANTHER" id="PTHR11474">
    <property type="entry name" value="TYROSINASE FAMILY MEMBER"/>
    <property type="match status" value="1"/>
</dbReference>
<dbReference type="PANTHER" id="PTHR11474:SF125">
    <property type="entry name" value="N-ACETYL-6-HYDROXYTRYPTOPHAN OXIDASE IVOB-RELATED"/>
    <property type="match status" value="1"/>
</dbReference>
<dbReference type="RefSeq" id="XP_066665433.1">
    <property type="nucleotide sequence ID" value="XM_066813471.1"/>
</dbReference>
<dbReference type="Gene3D" id="1.10.1280.10">
    <property type="entry name" value="Di-copper center containing domain from catechol oxidase"/>
    <property type="match status" value="1"/>
</dbReference>
<keyword evidence="1" id="KW-0479">Metal-binding</keyword>
<dbReference type="Proteomes" id="UP001433268">
    <property type="component" value="Unassembled WGS sequence"/>
</dbReference>
<dbReference type="InterPro" id="IPR050316">
    <property type="entry name" value="Tyrosinase/Hemocyanin"/>
</dbReference>
<protein>
    <recommendedName>
        <fullName evidence="4">Tyrosinase copper-binding domain-containing protein</fullName>
    </recommendedName>
</protein>
<dbReference type="EMBL" id="JAQQWN010000007">
    <property type="protein sequence ID" value="KAK8074493.1"/>
    <property type="molecule type" value="Genomic_DNA"/>
</dbReference>
<gene>
    <name evidence="5" type="ORF">PG997_009156</name>
</gene>
<feature type="signal peptide" evidence="3">
    <location>
        <begin position="1"/>
        <end position="20"/>
    </location>
</feature>
<proteinExistence type="predicted"/>
<evidence type="ECO:0000256" key="2">
    <source>
        <dbReference type="ARBA" id="ARBA00023002"/>
    </source>
</evidence>
<dbReference type="GeneID" id="92046531"/>
<name>A0ABR1VXD9_9PEZI</name>
<feature type="chain" id="PRO_5045243051" description="Tyrosinase copper-binding domain-containing protein" evidence="3">
    <location>
        <begin position="21"/>
        <end position="427"/>
    </location>
</feature>
<dbReference type="InterPro" id="IPR008922">
    <property type="entry name" value="Di-copper_centre_dom_sf"/>
</dbReference>
<keyword evidence="3" id="KW-0732">Signal</keyword>
<evidence type="ECO:0000256" key="3">
    <source>
        <dbReference type="SAM" id="SignalP"/>
    </source>
</evidence>
<sequence>MQLPLTYLTLLASAASFATCWTPAPSFGSDQAAAESLKILTDASTDGSLQKHLATKDVATGKCTVQNAAVRREYSTLSNDEKLDYTRAVQCLMARPAITPADKAPGARSRYDDIVATHINQTRTIHRSGSFMAWHRHYVWTFEQALRNECAYKGSVPYWSWAKSSQDPLNSPYLDGSEHSQGGNGEYEAHNCTTGLSSGLLCIEPGQGGEPFYAYGHSIIHPMYTTSQDHHTNSPIPQGGCVKTGPYAGIMANLTATVPSWPGIPAKEPLSYAPRCIRHDISAPLARKWSGDEHVVDLLRNPRYQTDIGAFQDRLQYTGNATVGWYGLHQFGHFLVNGDPAGDFFNSPNEPLFWLHHAMADRVWWIWQNQKPVERAFQVAGTRTMNNKPPSDDATVDDTFDMGYNGGEVVIKDLVSTIAGPYCYIYQ</sequence>
<accession>A0ABR1VXD9</accession>
<dbReference type="PRINTS" id="PR00092">
    <property type="entry name" value="TYROSINASE"/>
</dbReference>
<reference evidence="5 6" key="1">
    <citation type="submission" date="2023-01" db="EMBL/GenBank/DDBJ databases">
        <title>Analysis of 21 Apiospora genomes using comparative genomics revels a genus with tremendous synthesis potential of carbohydrate active enzymes and secondary metabolites.</title>
        <authorList>
            <person name="Sorensen T."/>
        </authorList>
    </citation>
    <scope>NUCLEOTIDE SEQUENCE [LARGE SCALE GENOMIC DNA]</scope>
    <source>
        <strain evidence="5 6">CBS 114990</strain>
    </source>
</reference>
<keyword evidence="6" id="KW-1185">Reference proteome</keyword>
<evidence type="ECO:0000259" key="4">
    <source>
        <dbReference type="PROSITE" id="PS00497"/>
    </source>
</evidence>
<dbReference type="SUPFAM" id="SSF48056">
    <property type="entry name" value="Di-copper centre-containing domain"/>
    <property type="match status" value="1"/>
</dbReference>
<evidence type="ECO:0000313" key="6">
    <source>
        <dbReference type="Proteomes" id="UP001433268"/>
    </source>
</evidence>
<evidence type="ECO:0000256" key="1">
    <source>
        <dbReference type="ARBA" id="ARBA00022723"/>
    </source>
</evidence>
<dbReference type="Pfam" id="PF00264">
    <property type="entry name" value="Tyrosinase"/>
    <property type="match status" value="1"/>
</dbReference>
<comment type="caution">
    <text evidence="5">The sequence shown here is derived from an EMBL/GenBank/DDBJ whole genome shotgun (WGS) entry which is preliminary data.</text>
</comment>
<feature type="domain" description="Tyrosinase copper-binding" evidence="4">
    <location>
        <begin position="126"/>
        <end position="143"/>
    </location>
</feature>
<dbReference type="InterPro" id="IPR002227">
    <property type="entry name" value="Tyrosinase_Cu-bd"/>
</dbReference>